<evidence type="ECO:0000313" key="11">
    <source>
        <dbReference type="EMBL" id="SUZ61249.1"/>
    </source>
</evidence>
<organism evidence="11">
    <name type="scientific">marine metagenome</name>
    <dbReference type="NCBI Taxonomy" id="408172"/>
    <lineage>
        <taxon>unclassified sequences</taxon>
        <taxon>metagenomes</taxon>
        <taxon>ecological metagenomes</taxon>
    </lineage>
</organism>
<name>A0A381P4K6_9ZZZZ</name>
<dbReference type="GO" id="GO:0016740">
    <property type="term" value="F:transferase activity"/>
    <property type="evidence" value="ECO:0007669"/>
    <property type="project" value="UniProtKB-KW"/>
</dbReference>
<evidence type="ECO:0000256" key="5">
    <source>
        <dbReference type="ARBA" id="ARBA00022679"/>
    </source>
</evidence>
<evidence type="ECO:0000256" key="1">
    <source>
        <dbReference type="ARBA" id="ARBA00001946"/>
    </source>
</evidence>
<reference evidence="11" key="1">
    <citation type="submission" date="2018-05" db="EMBL/GenBank/DDBJ databases">
        <authorList>
            <person name="Lanie J.A."/>
            <person name="Ng W.-L."/>
            <person name="Kazmierczak K.M."/>
            <person name="Andrzejewski T.M."/>
            <person name="Davidsen T.M."/>
            <person name="Wayne K.J."/>
            <person name="Tettelin H."/>
            <person name="Glass J.I."/>
            <person name="Rusch D."/>
            <person name="Podicherti R."/>
            <person name="Tsui H.-C.T."/>
            <person name="Winkler M.E."/>
        </authorList>
    </citation>
    <scope>NUCLEOTIDE SEQUENCE</scope>
</reference>
<evidence type="ECO:0000256" key="7">
    <source>
        <dbReference type="ARBA" id="ARBA00022827"/>
    </source>
</evidence>
<comment type="catalytic activity">
    <reaction evidence="10">
        <text>L-threonyl-[protein] + FAD = FMN-L-threonyl-[protein] + AMP + H(+)</text>
        <dbReference type="Rhea" id="RHEA:36847"/>
        <dbReference type="Rhea" id="RHEA-COMP:11060"/>
        <dbReference type="Rhea" id="RHEA-COMP:11061"/>
        <dbReference type="ChEBI" id="CHEBI:15378"/>
        <dbReference type="ChEBI" id="CHEBI:30013"/>
        <dbReference type="ChEBI" id="CHEBI:57692"/>
        <dbReference type="ChEBI" id="CHEBI:74257"/>
        <dbReference type="ChEBI" id="CHEBI:456215"/>
        <dbReference type="EC" id="2.7.1.180"/>
    </reaction>
</comment>
<dbReference type="EC" id="2.7.1.180" evidence="2"/>
<evidence type="ECO:0000256" key="10">
    <source>
        <dbReference type="ARBA" id="ARBA00048540"/>
    </source>
</evidence>
<dbReference type="PANTHER" id="PTHR30040">
    <property type="entry name" value="THIAMINE BIOSYNTHESIS LIPOPROTEIN APBE"/>
    <property type="match status" value="1"/>
</dbReference>
<accession>A0A381P4K6</accession>
<dbReference type="EMBL" id="UINC01000790">
    <property type="protein sequence ID" value="SUZ61249.1"/>
    <property type="molecule type" value="Genomic_DNA"/>
</dbReference>
<evidence type="ECO:0000256" key="3">
    <source>
        <dbReference type="ARBA" id="ARBA00016337"/>
    </source>
</evidence>
<gene>
    <name evidence="11" type="ORF">METZ01_LOCUS14103</name>
</gene>
<dbReference type="InterPro" id="IPR024932">
    <property type="entry name" value="ApbE"/>
</dbReference>
<dbReference type="GO" id="GO:0046872">
    <property type="term" value="F:metal ion binding"/>
    <property type="evidence" value="ECO:0007669"/>
    <property type="project" value="UniProtKB-KW"/>
</dbReference>
<dbReference type="SUPFAM" id="SSF143631">
    <property type="entry name" value="ApbE-like"/>
    <property type="match status" value="1"/>
</dbReference>
<evidence type="ECO:0000256" key="8">
    <source>
        <dbReference type="ARBA" id="ARBA00022842"/>
    </source>
</evidence>
<keyword evidence="4" id="KW-0285">Flavoprotein</keyword>
<dbReference type="AlphaFoldDB" id="A0A381P4K6"/>
<evidence type="ECO:0000256" key="4">
    <source>
        <dbReference type="ARBA" id="ARBA00022630"/>
    </source>
</evidence>
<dbReference type="InterPro" id="IPR003374">
    <property type="entry name" value="ApbE-like_sf"/>
</dbReference>
<proteinExistence type="predicted"/>
<keyword evidence="8" id="KW-0460">Magnesium</keyword>
<evidence type="ECO:0000256" key="2">
    <source>
        <dbReference type="ARBA" id="ARBA00011955"/>
    </source>
</evidence>
<dbReference type="PANTHER" id="PTHR30040:SF2">
    <property type="entry name" value="FAD:PROTEIN FMN TRANSFERASE"/>
    <property type="match status" value="1"/>
</dbReference>
<evidence type="ECO:0000256" key="9">
    <source>
        <dbReference type="ARBA" id="ARBA00031306"/>
    </source>
</evidence>
<keyword evidence="6" id="KW-0479">Metal-binding</keyword>
<keyword evidence="7" id="KW-0274">FAD</keyword>
<evidence type="ECO:0000256" key="6">
    <source>
        <dbReference type="ARBA" id="ARBA00022723"/>
    </source>
</evidence>
<sequence>MATVFDILIYHDNYSYALQAATESFAQLDLLEQDLSRFVENSDISRINQLKPGESTVVGAESMECLVICQRLQSETNGAFNPTVGKVIDRWKNETESGININENIGNLILDSNSYTVTLIDNPISIDLGGIGKGYALDKLKVTFQEWGIETILINSGRSTFLAVEPPKGETGWPLIIPHPSDKSELKRISLNKSAIAGSGIEKGNHIVSPSNYQPVQNRLGAWSVAKTGAEADALSTSFMIMSEREIIDYMNHHPDVGGMVFDEKGSMRKFGTFE</sequence>
<protein>
    <recommendedName>
        <fullName evidence="3">FAD:protein FMN transferase</fullName>
        <ecNumber evidence="2">2.7.1.180</ecNumber>
    </recommendedName>
    <alternativeName>
        <fullName evidence="9">Flavin transferase</fullName>
    </alternativeName>
</protein>
<dbReference type="Pfam" id="PF02424">
    <property type="entry name" value="ApbE"/>
    <property type="match status" value="1"/>
</dbReference>
<dbReference type="Gene3D" id="3.10.520.10">
    <property type="entry name" value="ApbE-like domains"/>
    <property type="match status" value="1"/>
</dbReference>
<comment type="cofactor">
    <cofactor evidence="1">
        <name>Mg(2+)</name>
        <dbReference type="ChEBI" id="CHEBI:18420"/>
    </cofactor>
</comment>
<keyword evidence="5" id="KW-0808">Transferase</keyword>